<dbReference type="InterPro" id="IPR001289">
    <property type="entry name" value="NFYA"/>
</dbReference>
<feature type="region of interest" description="Disordered" evidence="9">
    <location>
        <begin position="200"/>
        <end position="275"/>
    </location>
</feature>
<evidence type="ECO:0000256" key="7">
    <source>
        <dbReference type="ARBA" id="ARBA00025911"/>
    </source>
</evidence>
<keyword evidence="11" id="KW-1185">Reference proteome</keyword>
<keyword evidence="6 8" id="KW-0539">Nucleus</keyword>
<proteinExistence type="inferred from homology"/>
<keyword evidence="3 8" id="KW-0238">DNA-binding</keyword>
<protein>
    <recommendedName>
        <fullName evidence="8">Nuclear transcription factor Y subunit</fullName>
    </recommendedName>
</protein>
<dbReference type="AlphaFoldDB" id="A0A834ZGE9"/>
<evidence type="ECO:0000256" key="6">
    <source>
        <dbReference type="ARBA" id="ARBA00023242"/>
    </source>
</evidence>
<evidence type="ECO:0000313" key="10">
    <source>
        <dbReference type="EMBL" id="KAF8403386.1"/>
    </source>
</evidence>
<evidence type="ECO:0000256" key="9">
    <source>
        <dbReference type="SAM" id="MobiDB-lite"/>
    </source>
</evidence>
<dbReference type="Gene3D" id="6.10.250.2430">
    <property type="match status" value="1"/>
</dbReference>
<comment type="function">
    <text evidence="8">Component of the sequence-specific heterotrimeric transcription factor (NF-Y) which specifically recognizes a 5'-CCAAT-3' box motif found in the promoters of its target genes.</text>
</comment>
<organism evidence="10 11">
    <name type="scientific">Tetracentron sinense</name>
    <name type="common">Spur-leaf</name>
    <dbReference type="NCBI Taxonomy" id="13715"/>
    <lineage>
        <taxon>Eukaryota</taxon>
        <taxon>Viridiplantae</taxon>
        <taxon>Streptophyta</taxon>
        <taxon>Embryophyta</taxon>
        <taxon>Tracheophyta</taxon>
        <taxon>Spermatophyta</taxon>
        <taxon>Magnoliopsida</taxon>
        <taxon>Trochodendrales</taxon>
        <taxon>Trochodendraceae</taxon>
        <taxon>Tetracentron</taxon>
    </lineage>
</organism>
<dbReference type="PANTHER" id="PTHR12632">
    <property type="entry name" value="TRANSCRIPTION FACTOR NF-Y ALPHA-RELATED"/>
    <property type="match status" value="1"/>
</dbReference>
<dbReference type="PRINTS" id="PR00616">
    <property type="entry name" value="CCAATSUBUNTB"/>
</dbReference>
<dbReference type="GO" id="GO:0016602">
    <property type="term" value="C:CCAAT-binding factor complex"/>
    <property type="evidence" value="ECO:0007669"/>
    <property type="project" value="InterPro"/>
</dbReference>
<dbReference type="GO" id="GO:0003677">
    <property type="term" value="F:DNA binding"/>
    <property type="evidence" value="ECO:0007669"/>
    <property type="project" value="UniProtKB-KW"/>
</dbReference>
<feature type="compositionally biased region" description="Low complexity" evidence="9">
    <location>
        <begin position="262"/>
        <end position="275"/>
    </location>
</feature>
<keyword evidence="5 8" id="KW-0804">Transcription</keyword>
<gene>
    <name evidence="10" type="ORF">HHK36_011488</name>
</gene>
<dbReference type="Proteomes" id="UP000655225">
    <property type="component" value="Unassembled WGS sequence"/>
</dbReference>
<dbReference type="PROSITE" id="PS51152">
    <property type="entry name" value="NFYA_HAP2_2"/>
    <property type="match status" value="1"/>
</dbReference>
<comment type="similarity">
    <text evidence="8">Belongs to the NFYA/HAP2 subunit family.</text>
</comment>
<dbReference type="OMA" id="AAADNCC"/>
<evidence type="ECO:0000256" key="5">
    <source>
        <dbReference type="ARBA" id="ARBA00023163"/>
    </source>
</evidence>
<dbReference type="EMBL" id="JABCRI010000007">
    <property type="protein sequence ID" value="KAF8403386.1"/>
    <property type="molecule type" value="Genomic_DNA"/>
</dbReference>
<dbReference type="PROSITE" id="PS00686">
    <property type="entry name" value="NFYA_HAP2_1"/>
    <property type="match status" value="1"/>
</dbReference>
<evidence type="ECO:0000313" key="11">
    <source>
        <dbReference type="Proteomes" id="UP000655225"/>
    </source>
</evidence>
<comment type="subcellular location">
    <subcellularLocation>
        <location evidence="1 8">Nucleus</location>
    </subcellularLocation>
</comment>
<dbReference type="OrthoDB" id="1097733at2759"/>
<evidence type="ECO:0000256" key="3">
    <source>
        <dbReference type="ARBA" id="ARBA00023125"/>
    </source>
</evidence>
<feature type="compositionally biased region" description="Basic and acidic residues" evidence="9">
    <location>
        <begin position="221"/>
        <end position="237"/>
    </location>
</feature>
<keyword evidence="2 8" id="KW-0805">Transcription regulation</keyword>
<comment type="subunit">
    <text evidence="7">Heterotrimeric transcription factor composed of three components, NF-YA, NF-YB and NF-YC. NF-YB and NF-YC must interact and dimerize for NF-YA association and DNA binding.</text>
</comment>
<feature type="compositionally biased region" description="Polar residues" evidence="9">
    <location>
        <begin position="247"/>
        <end position="261"/>
    </location>
</feature>
<reference evidence="10 11" key="1">
    <citation type="submission" date="2020-04" db="EMBL/GenBank/DDBJ databases">
        <title>Plant Genome Project.</title>
        <authorList>
            <person name="Zhang R.-G."/>
        </authorList>
    </citation>
    <scope>NUCLEOTIDE SEQUENCE [LARGE SCALE GENOMIC DNA]</scope>
    <source>
        <strain evidence="10">YNK0</strain>
        <tissue evidence="10">Leaf</tissue>
    </source>
</reference>
<dbReference type="Pfam" id="PF02045">
    <property type="entry name" value="CBFB_NFYA"/>
    <property type="match status" value="1"/>
</dbReference>
<dbReference type="SMART" id="SM00521">
    <property type="entry name" value="CBF"/>
    <property type="match status" value="1"/>
</dbReference>
<evidence type="ECO:0000256" key="1">
    <source>
        <dbReference type="ARBA" id="ARBA00004123"/>
    </source>
</evidence>
<sequence length="332" mass="36084">MMQTVCFKEHGGVVQNPVGQFSPSVPWWSAIGSPAIYAESYGPLKSLSMDHPSGGDQLTAASRQAQCFTDQGPDKENTAAQFTNFPDASKYYEKRQTQQHQAAISRHSSPPGFQARLELGLGQPMVCANYSYVDQCYGAFANYGAQTAGRIMLPLNVTTEDGPIYVNAKQYHGIIRRRQSRAKAELENKAIKVRKPYLHQSRHLHAKRRPRGCGGRFLTKKNVDSGKDGSDMNKETIDGQLSLPAGSPSSEVLQSESGNLNSSKGACGSGSSLSGSEVTSIYSREDLNHFQINHLRPSTFHSLSNMIDSGQGIGIPIKWVAAADGCCDLLKV</sequence>
<name>A0A834ZGE9_TETSI</name>
<evidence type="ECO:0000256" key="2">
    <source>
        <dbReference type="ARBA" id="ARBA00023015"/>
    </source>
</evidence>
<feature type="compositionally biased region" description="Basic residues" evidence="9">
    <location>
        <begin position="200"/>
        <end position="211"/>
    </location>
</feature>
<comment type="caution">
    <text evidence="10">The sequence shown here is derived from an EMBL/GenBank/DDBJ whole genome shotgun (WGS) entry which is preliminary data.</text>
</comment>
<accession>A0A834ZGE9</accession>
<dbReference type="GO" id="GO:0003700">
    <property type="term" value="F:DNA-binding transcription factor activity"/>
    <property type="evidence" value="ECO:0007669"/>
    <property type="project" value="UniProtKB-UniRule"/>
</dbReference>
<evidence type="ECO:0000256" key="8">
    <source>
        <dbReference type="RuleBase" id="RU367155"/>
    </source>
</evidence>
<dbReference type="InterPro" id="IPR018362">
    <property type="entry name" value="CCAAT-binding_factor_CS"/>
</dbReference>
<keyword evidence="4" id="KW-0010">Activator</keyword>
<evidence type="ECO:0000256" key="4">
    <source>
        <dbReference type="ARBA" id="ARBA00023159"/>
    </source>
</evidence>